<dbReference type="PANTHER" id="PTHR11610">
    <property type="entry name" value="LIPASE"/>
    <property type="match status" value="1"/>
</dbReference>
<accession>A0A1W4WMA5</accession>
<dbReference type="Gene3D" id="3.40.50.1820">
    <property type="entry name" value="alpha/beta hydrolase"/>
    <property type="match status" value="1"/>
</dbReference>
<keyword evidence="3" id="KW-0964">Secreted</keyword>
<organism evidence="7 8">
    <name type="scientific">Agrilus planipennis</name>
    <name type="common">Emerald ash borer</name>
    <name type="synonym">Agrilus marcopoli</name>
    <dbReference type="NCBI Taxonomy" id="224129"/>
    <lineage>
        <taxon>Eukaryota</taxon>
        <taxon>Metazoa</taxon>
        <taxon>Ecdysozoa</taxon>
        <taxon>Arthropoda</taxon>
        <taxon>Hexapoda</taxon>
        <taxon>Insecta</taxon>
        <taxon>Pterygota</taxon>
        <taxon>Neoptera</taxon>
        <taxon>Endopterygota</taxon>
        <taxon>Coleoptera</taxon>
        <taxon>Polyphaga</taxon>
        <taxon>Elateriformia</taxon>
        <taxon>Buprestoidea</taxon>
        <taxon>Buprestidae</taxon>
        <taxon>Agrilinae</taxon>
        <taxon>Agrilus</taxon>
    </lineage>
</organism>
<dbReference type="InterPro" id="IPR029058">
    <property type="entry name" value="AB_hydrolase_fold"/>
</dbReference>
<dbReference type="GO" id="GO:0016042">
    <property type="term" value="P:lipid catabolic process"/>
    <property type="evidence" value="ECO:0007669"/>
    <property type="project" value="TreeGrafter"/>
</dbReference>
<dbReference type="KEGG" id="apln:108734269"/>
<feature type="chain" id="PRO_5010742011" evidence="5">
    <location>
        <begin position="21"/>
        <end position="326"/>
    </location>
</feature>
<feature type="signal peptide" evidence="5">
    <location>
        <begin position="1"/>
        <end position="20"/>
    </location>
</feature>
<dbReference type="STRING" id="224129.A0A1W4WMA5"/>
<dbReference type="InterPro" id="IPR000734">
    <property type="entry name" value="TAG_lipase"/>
</dbReference>
<dbReference type="CDD" id="cd00707">
    <property type="entry name" value="Pancreat_lipase_like"/>
    <property type="match status" value="1"/>
</dbReference>
<dbReference type="PRINTS" id="PR00821">
    <property type="entry name" value="TAGLIPASE"/>
</dbReference>
<dbReference type="GeneID" id="108734269"/>
<evidence type="ECO:0000256" key="1">
    <source>
        <dbReference type="ARBA" id="ARBA00004613"/>
    </source>
</evidence>
<dbReference type="Pfam" id="PF00151">
    <property type="entry name" value="Lipase"/>
    <property type="match status" value="1"/>
</dbReference>
<dbReference type="PANTHER" id="PTHR11610:SF190">
    <property type="entry name" value="VITELLOGENIN-3-LIKE PROTEIN"/>
    <property type="match status" value="1"/>
</dbReference>
<evidence type="ECO:0000256" key="5">
    <source>
        <dbReference type="SAM" id="SignalP"/>
    </source>
</evidence>
<comment type="similarity">
    <text evidence="2 4">Belongs to the AB hydrolase superfamily. Lipase family.</text>
</comment>
<keyword evidence="7" id="KW-1185">Reference proteome</keyword>
<dbReference type="InParanoid" id="A0A1W4WMA5"/>
<dbReference type="FunCoup" id="A0A1W4WMA5">
    <property type="interactions" value="122"/>
</dbReference>
<dbReference type="GO" id="GO:0016298">
    <property type="term" value="F:lipase activity"/>
    <property type="evidence" value="ECO:0007669"/>
    <property type="project" value="InterPro"/>
</dbReference>
<evidence type="ECO:0000313" key="7">
    <source>
        <dbReference type="Proteomes" id="UP000192223"/>
    </source>
</evidence>
<evidence type="ECO:0000256" key="4">
    <source>
        <dbReference type="RuleBase" id="RU004262"/>
    </source>
</evidence>
<dbReference type="SUPFAM" id="SSF53474">
    <property type="entry name" value="alpha/beta-Hydrolases"/>
    <property type="match status" value="1"/>
</dbReference>
<evidence type="ECO:0000313" key="8">
    <source>
        <dbReference type="RefSeq" id="XP_018321248.1"/>
    </source>
</evidence>
<name>A0A1W4WMA5_AGRPL</name>
<dbReference type="AlphaFoldDB" id="A0A1W4WMA5"/>
<dbReference type="Proteomes" id="UP000192223">
    <property type="component" value="Unplaced"/>
</dbReference>
<evidence type="ECO:0000259" key="6">
    <source>
        <dbReference type="Pfam" id="PF00151"/>
    </source>
</evidence>
<evidence type="ECO:0000256" key="3">
    <source>
        <dbReference type="ARBA" id="ARBA00022525"/>
    </source>
</evidence>
<evidence type="ECO:0000256" key="2">
    <source>
        <dbReference type="ARBA" id="ARBA00010701"/>
    </source>
</evidence>
<protein>
    <submittedName>
        <fullName evidence="8">Pancreatic triacylglycerol lipase-like isoform X1</fullName>
    </submittedName>
</protein>
<dbReference type="RefSeq" id="XP_018321248.1">
    <property type="nucleotide sequence ID" value="XM_018465746.1"/>
</dbReference>
<comment type="subcellular location">
    <subcellularLocation>
        <location evidence="1">Secreted</location>
    </subcellularLocation>
</comment>
<reference evidence="8" key="1">
    <citation type="submission" date="2025-08" db="UniProtKB">
        <authorList>
            <consortium name="RefSeq"/>
        </authorList>
    </citation>
    <scope>IDENTIFICATION</scope>
    <source>
        <tissue evidence="8">Entire body</tissue>
    </source>
</reference>
<dbReference type="GO" id="GO:0005615">
    <property type="term" value="C:extracellular space"/>
    <property type="evidence" value="ECO:0007669"/>
    <property type="project" value="TreeGrafter"/>
</dbReference>
<feature type="domain" description="Lipase" evidence="6">
    <location>
        <begin position="50"/>
        <end position="323"/>
    </location>
</feature>
<proteinExistence type="inferred from homology"/>
<keyword evidence="5" id="KW-0732">Signal</keyword>
<gene>
    <name evidence="8" type="primary">LOC108734269</name>
</gene>
<dbReference type="OrthoDB" id="199913at2759"/>
<dbReference type="InterPro" id="IPR013818">
    <property type="entry name" value="Lipase"/>
</dbReference>
<sequence>MKILLVLVNTAFAVYNPVSASSGRLLTIYGENGEIEIIDPMAPTREPYASASDITLYLYSQSNTLTPEIYSLDATALSSSSNYNFSRQNIFLIHGWQGSYTSAANQLINSAYSDVTDVNTFVVDWSPVSRTLYTNAFANVPTIGRYLGQFIADMQTQFGLGADKFTIVGYSLGAHVAGCAGAATNSNILAIYGLDPAGPLYLNNITNNRLDPSDAQFVHAIHTCGGRWGFEDNLGTADYRPNGGRDQPGCTIELTGLCAHSRAYRLFAESVRSGGFTAWKCDSYSNFRSGQCQSNDQSRLGGVNIDTSATGDYYLDTNSEPPYSQS</sequence>
<dbReference type="InterPro" id="IPR033906">
    <property type="entry name" value="Lipase_N"/>
</dbReference>